<dbReference type="PANTHER" id="PTHR43046">
    <property type="entry name" value="GDP-MANNOSE MANNOSYL HYDROLASE"/>
    <property type="match status" value="1"/>
</dbReference>
<dbReference type="Proteomes" id="UP000572016">
    <property type="component" value="Unassembled WGS sequence"/>
</dbReference>
<sequence length="153" mass="17680">MNYINWIREKVGHEKVILNFVSGCLRDKQGKLLLQKRADKNLWGFPGGAIELGESFEEALIREYLEETGLCVKVTSLIGIYSKYEDSYPNGDRAQPISFFFELEYVSGELAAGDEETVELRYFKEDEVPRLVNKQHEDFLADLKQFHGQVLIR</sequence>
<dbReference type="GO" id="GO:0016787">
    <property type="term" value="F:hydrolase activity"/>
    <property type="evidence" value="ECO:0007669"/>
    <property type="project" value="UniProtKB-KW"/>
</dbReference>
<dbReference type="RefSeq" id="WP_185638509.1">
    <property type="nucleotide sequence ID" value="NZ_JAATOD010000002.1"/>
</dbReference>
<dbReference type="Pfam" id="PF00293">
    <property type="entry name" value="NUDIX"/>
    <property type="match status" value="1"/>
</dbReference>
<proteinExistence type="predicted"/>
<organism evidence="4 5">
    <name type="scientific">Listeria swaminathanii</name>
    <dbReference type="NCBI Taxonomy" id="2713501"/>
    <lineage>
        <taxon>Bacteria</taxon>
        <taxon>Bacillati</taxon>
        <taxon>Bacillota</taxon>
        <taxon>Bacilli</taxon>
        <taxon>Bacillales</taxon>
        <taxon>Listeriaceae</taxon>
        <taxon>Listeria</taxon>
    </lineage>
</organism>
<dbReference type="EMBL" id="JAATOD010000002">
    <property type="protein sequence ID" value="MBC2330122.1"/>
    <property type="molecule type" value="Genomic_DNA"/>
</dbReference>
<dbReference type="CDD" id="cd04677">
    <property type="entry name" value="NUDIX_Hydrolase"/>
    <property type="match status" value="1"/>
</dbReference>
<keyword evidence="2" id="KW-0378">Hydrolase</keyword>
<protein>
    <submittedName>
        <fullName evidence="4">NUDIX domain-containing protein</fullName>
    </submittedName>
</protein>
<dbReference type="InterPro" id="IPR020476">
    <property type="entry name" value="Nudix_hydrolase"/>
</dbReference>
<dbReference type="PROSITE" id="PS51462">
    <property type="entry name" value="NUDIX"/>
    <property type="match status" value="1"/>
</dbReference>
<name>A0A7X1A178_9LIST</name>
<dbReference type="SUPFAM" id="SSF55811">
    <property type="entry name" value="Nudix"/>
    <property type="match status" value="1"/>
</dbReference>
<evidence type="ECO:0000313" key="5">
    <source>
        <dbReference type="Proteomes" id="UP000572016"/>
    </source>
</evidence>
<gene>
    <name evidence="4" type="ORF">HCX62_08730</name>
</gene>
<comment type="cofactor">
    <cofactor evidence="1">
        <name>Mg(2+)</name>
        <dbReference type="ChEBI" id="CHEBI:18420"/>
    </cofactor>
</comment>
<dbReference type="InterPro" id="IPR000086">
    <property type="entry name" value="NUDIX_hydrolase_dom"/>
</dbReference>
<reference evidence="4 5" key="1">
    <citation type="submission" date="2020-03" db="EMBL/GenBank/DDBJ databases">
        <title>Soil Listeria distribution.</title>
        <authorList>
            <person name="Liao J."/>
            <person name="Wiedmann M."/>
        </authorList>
    </citation>
    <scope>NUCLEOTIDE SEQUENCE [LARGE SCALE GENOMIC DNA]</scope>
    <source>
        <strain evidence="4 5">FSL L7-0020</strain>
    </source>
</reference>
<feature type="domain" description="Nudix hydrolase" evidence="3">
    <location>
        <begin position="15"/>
        <end position="145"/>
    </location>
</feature>
<evidence type="ECO:0000256" key="1">
    <source>
        <dbReference type="ARBA" id="ARBA00001946"/>
    </source>
</evidence>
<accession>A0A7X1A178</accession>
<evidence type="ECO:0000313" key="4">
    <source>
        <dbReference type="EMBL" id="MBC2330122.1"/>
    </source>
</evidence>
<dbReference type="Gene3D" id="3.90.79.10">
    <property type="entry name" value="Nucleoside Triphosphate Pyrophosphohydrolase"/>
    <property type="match status" value="1"/>
</dbReference>
<evidence type="ECO:0000259" key="3">
    <source>
        <dbReference type="PROSITE" id="PS51462"/>
    </source>
</evidence>
<dbReference type="AlphaFoldDB" id="A0A7X1A178"/>
<comment type="caution">
    <text evidence="4">The sequence shown here is derived from an EMBL/GenBank/DDBJ whole genome shotgun (WGS) entry which is preliminary data.</text>
</comment>
<dbReference type="PRINTS" id="PR00502">
    <property type="entry name" value="NUDIXFAMILY"/>
</dbReference>
<evidence type="ECO:0000256" key="2">
    <source>
        <dbReference type="ARBA" id="ARBA00022801"/>
    </source>
</evidence>
<dbReference type="PANTHER" id="PTHR43046:SF2">
    <property type="entry name" value="8-OXO-DGTP DIPHOSPHATASE-RELATED"/>
    <property type="match status" value="1"/>
</dbReference>
<dbReference type="InterPro" id="IPR015797">
    <property type="entry name" value="NUDIX_hydrolase-like_dom_sf"/>
</dbReference>